<dbReference type="AlphaFoldDB" id="A0A8X6NGX6"/>
<keyword evidence="1" id="KW-0245">EGF-like domain</keyword>
<evidence type="ECO:0000259" key="2">
    <source>
        <dbReference type="PROSITE" id="PS50026"/>
    </source>
</evidence>
<dbReference type="PROSITE" id="PS50026">
    <property type="entry name" value="EGF_3"/>
    <property type="match status" value="1"/>
</dbReference>
<keyword evidence="4" id="KW-1185">Reference proteome</keyword>
<dbReference type="SMART" id="SM00181">
    <property type="entry name" value="EGF"/>
    <property type="match status" value="2"/>
</dbReference>
<dbReference type="Pfam" id="PF00008">
    <property type="entry name" value="EGF"/>
    <property type="match status" value="1"/>
</dbReference>
<accession>A0A8X6NGX6</accession>
<keyword evidence="1" id="KW-1015">Disulfide bond</keyword>
<dbReference type="FunFam" id="2.10.25.10:FF:000404">
    <property type="entry name" value="Weary, isoform B"/>
    <property type="match status" value="1"/>
</dbReference>
<dbReference type="OrthoDB" id="88467at2759"/>
<feature type="non-terminal residue" evidence="3">
    <location>
        <position position="72"/>
    </location>
</feature>
<proteinExistence type="predicted"/>
<sequence>NPCLPNPCRNGGICNSDGSSFTCSCISPYTGMKCEKVCTCDNGTCELENGNRVCVCPPEFGLYTPSTCRSNL</sequence>
<organism evidence="3 4">
    <name type="scientific">Nephila pilipes</name>
    <name type="common">Giant wood spider</name>
    <name type="synonym">Nephila maculata</name>
    <dbReference type="NCBI Taxonomy" id="299642"/>
    <lineage>
        <taxon>Eukaryota</taxon>
        <taxon>Metazoa</taxon>
        <taxon>Ecdysozoa</taxon>
        <taxon>Arthropoda</taxon>
        <taxon>Chelicerata</taxon>
        <taxon>Arachnida</taxon>
        <taxon>Araneae</taxon>
        <taxon>Araneomorphae</taxon>
        <taxon>Entelegynae</taxon>
        <taxon>Araneoidea</taxon>
        <taxon>Nephilidae</taxon>
        <taxon>Nephila</taxon>
    </lineage>
</organism>
<evidence type="ECO:0000313" key="3">
    <source>
        <dbReference type="EMBL" id="GFT12767.1"/>
    </source>
</evidence>
<evidence type="ECO:0000256" key="1">
    <source>
        <dbReference type="PROSITE-ProRule" id="PRU00076"/>
    </source>
</evidence>
<comment type="caution">
    <text evidence="3">The sequence shown here is derived from an EMBL/GenBank/DDBJ whole genome shotgun (WGS) entry which is preliminary data.</text>
</comment>
<reference evidence="3" key="1">
    <citation type="submission" date="2020-08" db="EMBL/GenBank/DDBJ databases">
        <title>Multicomponent nature underlies the extraordinary mechanical properties of spider dragline silk.</title>
        <authorList>
            <person name="Kono N."/>
            <person name="Nakamura H."/>
            <person name="Mori M."/>
            <person name="Yoshida Y."/>
            <person name="Ohtoshi R."/>
            <person name="Malay A.D."/>
            <person name="Moran D.A.P."/>
            <person name="Tomita M."/>
            <person name="Numata K."/>
            <person name="Arakawa K."/>
        </authorList>
    </citation>
    <scope>NUCLEOTIDE SEQUENCE</scope>
</reference>
<dbReference type="Proteomes" id="UP000887013">
    <property type="component" value="Unassembled WGS sequence"/>
</dbReference>
<name>A0A8X6NGX6_NEPPI</name>
<dbReference type="PROSITE" id="PS00022">
    <property type="entry name" value="EGF_1"/>
    <property type="match status" value="1"/>
</dbReference>
<dbReference type="CDD" id="cd00054">
    <property type="entry name" value="EGF_CA"/>
    <property type="match status" value="1"/>
</dbReference>
<dbReference type="EMBL" id="BMAW01057783">
    <property type="protein sequence ID" value="GFT12767.1"/>
    <property type="molecule type" value="Genomic_DNA"/>
</dbReference>
<gene>
    <name evidence="3" type="primary">X975_12918</name>
    <name evidence="3" type="ORF">NPIL_341421</name>
</gene>
<dbReference type="SUPFAM" id="SSF57196">
    <property type="entry name" value="EGF/Laminin"/>
    <property type="match status" value="1"/>
</dbReference>
<feature type="domain" description="EGF-like" evidence="2">
    <location>
        <begin position="1"/>
        <end position="35"/>
    </location>
</feature>
<comment type="caution">
    <text evidence="1">Lacks conserved residue(s) required for the propagation of feature annotation.</text>
</comment>
<dbReference type="InterPro" id="IPR000742">
    <property type="entry name" value="EGF"/>
</dbReference>
<dbReference type="Gene3D" id="2.10.25.10">
    <property type="entry name" value="Laminin"/>
    <property type="match status" value="1"/>
</dbReference>
<evidence type="ECO:0000313" key="4">
    <source>
        <dbReference type="Proteomes" id="UP000887013"/>
    </source>
</evidence>
<feature type="disulfide bond" evidence="1">
    <location>
        <begin position="25"/>
        <end position="34"/>
    </location>
</feature>
<protein>
    <submittedName>
        <fullName evidence="3">Protocadherin Fat 1</fullName>
    </submittedName>
</protein>